<evidence type="ECO:0000256" key="2">
    <source>
        <dbReference type="ARBA" id="ARBA00010350"/>
    </source>
</evidence>
<gene>
    <name evidence="7" type="ORF">FJAP1339_LOCUS1913</name>
</gene>
<feature type="transmembrane region" description="Helical" evidence="6">
    <location>
        <begin position="212"/>
        <end position="231"/>
    </location>
</feature>
<proteinExistence type="inferred from homology"/>
<dbReference type="GO" id="GO:0016020">
    <property type="term" value="C:membrane"/>
    <property type="evidence" value="ECO:0007669"/>
    <property type="project" value="UniProtKB-SubCell"/>
</dbReference>
<protein>
    <recommendedName>
        <fullName evidence="8">Bax inhibitor 1</fullName>
    </recommendedName>
</protein>
<dbReference type="PANTHER" id="PTHR23291">
    <property type="entry name" value="BAX INHIBITOR-RELATED"/>
    <property type="match status" value="1"/>
</dbReference>
<dbReference type="PANTHER" id="PTHR23291:SF32">
    <property type="entry name" value="BAX INHIBITOR 1"/>
    <property type="match status" value="1"/>
</dbReference>
<feature type="transmembrane region" description="Helical" evidence="6">
    <location>
        <begin position="90"/>
        <end position="112"/>
    </location>
</feature>
<dbReference type="EMBL" id="HBHR01004093">
    <property type="protein sequence ID" value="CAD9859394.1"/>
    <property type="molecule type" value="Transcribed_RNA"/>
</dbReference>
<keyword evidence="5 6" id="KW-0472">Membrane</keyword>
<evidence type="ECO:0000313" key="7">
    <source>
        <dbReference type="EMBL" id="CAD9859394.1"/>
    </source>
</evidence>
<comment type="similarity">
    <text evidence="2 6">Belongs to the BI1 family.</text>
</comment>
<feature type="transmembrane region" description="Helical" evidence="6">
    <location>
        <begin position="175"/>
        <end position="192"/>
    </location>
</feature>
<keyword evidence="4 6" id="KW-1133">Transmembrane helix</keyword>
<feature type="transmembrane region" description="Helical" evidence="6">
    <location>
        <begin position="118"/>
        <end position="139"/>
    </location>
</feature>
<feature type="transmembrane region" description="Helical" evidence="6">
    <location>
        <begin position="61"/>
        <end position="78"/>
    </location>
</feature>
<evidence type="ECO:0000256" key="3">
    <source>
        <dbReference type="ARBA" id="ARBA00022692"/>
    </source>
</evidence>
<feature type="transmembrane region" description="Helical" evidence="6">
    <location>
        <begin position="146"/>
        <end position="169"/>
    </location>
</feature>
<name>A0A7S2UVY9_9STRA</name>
<comment type="subcellular location">
    <subcellularLocation>
        <location evidence="1">Membrane</location>
        <topology evidence="1">Multi-pass membrane protein</topology>
    </subcellularLocation>
</comment>
<evidence type="ECO:0000256" key="5">
    <source>
        <dbReference type="ARBA" id="ARBA00023136"/>
    </source>
</evidence>
<evidence type="ECO:0000256" key="4">
    <source>
        <dbReference type="ARBA" id="ARBA00022989"/>
    </source>
</evidence>
<dbReference type="InterPro" id="IPR006214">
    <property type="entry name" value="Bax_inhibitor_1-related"/>
</dbReference>
<sequence>MNSFGNSFSMGQFNIQTIMKTNDLTPQIQKHLMNVFGLLSATVAMAAFGVWFTIAMGLLGSSQWAGLGCLGLMLYLVFTQESPQTRTTRMAVLLAFGFLKGMTISGLVYVALDVDPSIVITAFLGTVAIFVCFSGAALVAKRRSYFYLAGILSSATSLLLLTSIAGMFFFSNLAFAMNLYVGLLVFCGYVVLDTQMLVEKAAYGQCDIVKDALNLFVDFVAIFVRILIILLKNSEKKDKKRRN</sequence>
<evidence type="ECO:0008006" key="8">
    <source>
        <dbReference type="Google" id="ProtNLM"/>
    </source>
</evidence>
<reference evidence="7" key="1">
    <citation type="submission" date="2021-01" db="EMBL/GenBank/DDBJ databases">
        <authorList>
            <person name="Corre E."/>
            <person name="Pelletier E."/>
            <person name="Niang G."/>
            <person name="Scheremetjew M."/>
            <person name="Finn R."/>
            <person name="Kale V."/>
            <person name="Holt S."/>
            <person name="Cochrane G."/>
            <person name="Meng A."/>
            <person name="Brown T."/>
            <person name="Cohen L."/>
        </authorList>
    </citation>
    <scope>NUCLEOTIDE SEQUENCE</scope>
    <source>
        <strain evidence="7">CCMP1661</strain>
    </source>
</reference>
<accession>A0A7S2UVY9</accession>
<evidence type="ECO:0000256" key="6">
    <source>
        <dbReference type="RuleBase" id="RU004379"/>
    </source>
</evidence>
<dbReference type="Pfam" id="PF01027">
    <property type="entry name" value="Bax1-I"/>
    <property type="match status" value="1"/>
</dbReference>
<evidence type="ECO:0000256" key="1">
    <source>
        <dbReference type="ARBA" id="ARBA00004141"/>
    </source>
</evidence>
<keyword evidence="3 6" id="KW-0812">Transmembrane</keyword>
<feature type="transmembrane region" description="Helical" evidence="6">
    <location>
        <begin position="35"/>
        <end position="55"/>
    </location>
</feature>
<organism evidence="7">
    <name type="scientific">Fibrocapsa japonica</name>
    <dbReference type="NCBI Taxonomy" id="94617"/>
    <lineage>
        <taxon>Eukaryota</taxon>
        <taxon>Sar</taxon>
        <taxon>Stramenopiles</taxon>
        <taxon>Ochrophyta</taxon>
        <taxon>Raphidophyceae</taxon>
        <taxon>Chattonellales</taxon>
        <taxon>Chattonellaceae</taxon>
        <taxon>Fibrocapsa</taxon>
    </lineage>
</organism>
<dbReference type="AlphaFoldDB" id="A0A7S2UVY9"/>